<protein>
    <recommendedName>
        <fullName evidence="3">Lipoprotein</fullName>
    </recommendedName>
</protein>
<accession>A0A7S6WQH3</accession>
<evidence type="ECO:0000313" key="2">
    <source>
        <dbReference type="Proteomes" id="UP000593915"/>
    </source>
</evidence>
<dbReference type="RefSeq" id="WP_024470289.1">
    <property type="nucleotide sequence ID" value="NZ_CP061839.1"/>
</dbReference>
<proteinExistence type="predicted"/>
<dbReference type="PROSITE" id="PS51257">
    <property type="entry name" value="PROKAR_LIPOPROTEIN"/>
    <property type="match status" value="1"/>
</dbReference>
<name>A0A7S6WQH3_9SPIR</name>
<evidence type="ECO:0000313" key="1">
    <source>
        <dbReference type="EMBL" id="QOW61451.1"/>
    </source>
</evidence>
<dbReference type="EMBL" id="CP061839">
    <property type="protein sequence ID" value="QOW61451.1"/>
    <property type="molecule type" value="Genomic_DNA"/>
</dbReference>
<gene>
    <name evidence="1" type="ORF">IFE08_03420</name>
</gene>
<reference evidence="1 2" key="1">
    <citation type="submission" date="2020-09" db="EMBL/GenBank/DDBJ databases">
        <title>Characterization of Treponema spp. from bovine digital dermatitis in Korea.</title>
        <authorList>
            <person name="Espiritu H.M."/>
            <person name="Cho Y.I."/>
            <person name="Mamuad L."/>
        </authorList>
    </citation>
    <scope>NUCLEOTIDE SEQUENCE [LARGE SCALE GENOMIC DNA]</scope>
    <source>
        <strain evidence="1 2">KS1</strain>
    </source>
</reference>
<dbReference type="Proteomes" id="UP000593915">
    <property type="component" value="Chromosome"/>
</dbReference>
<evidence type="ECO:0008006" key="3">
    <source>
        <dbReference type="Google" id="ProtNLM"/>
    </source>
</evidence>
<dbReference type="AlphaFoldDB" id="A0A7S6WQH3"/>
<sequence>MKRKRFALVFGVLVLTAGAVLIAGCKHNKMKMYEGRYEGKWSFKNTNQKGTWSGTVDSSGNFKGALSDDAEPGKSISFTLTVSTRGAVSGTIERTDKGQKYLTKVDGSINNNNVTGSLSLTIEGSSDVIDTGTITGKKQ</sequence>
<organism evidence="1 2">
    <name type="scientific">Treponema pedis</name>
    <dbReference type="NCBI Taxonomy" id="409322"/>
    <lineage>
        <taxon>Bacteria</taxon>
        <taxon>Pseudomonadati</taxon>
        <taxon>Spirochaetota</taxon>
        <taxon>Spirochaetia</taxon>
        <taxon>Spirochaetales</taxon>
        <taxon>Treponemataceae</taxon>
        <taxon>Treponema</taxon>
    </lineage>
</organism>